<feature type="signal peptide" evidence="1">
    <location>
        <begin position="1"/>
        <end position="27"/>
    </location>
</feature>
<keyword evidence="1" id="KW-0732">Signal</keyword>
<keyword evidence="3" id="KW-1185">Reference proteome</keyword>
<protein>
    <recommendedName>
        <fullName evidence="4">Lipoprotein</fullName>
    </recommendedName>
</protein>
<name>A0ABU5VR40_9BACT</name>
<dbReference type="Proteomes" id="UP001302274">
    <property type="component" value="Unassembled WGS sequence"/>
</dbReference>
<feature type="chain" id="PRO_5045726173" description="Lipoprotein" evidence="1">
    <location>
        <begin position="28"/>
        <end position="438"/>
    </location>
</feature>
<organism evidence="2 3">
    <name type="scientific">Bacteriovorax antarcticus</name>
    <dbReference type="NCBI Taxonomy" id="3088717"/>
    <lineage>
        <taxon>Bacteria</taxon>
        <taxon>Pseudomonadati</taxon>
        <taxon>Bdellovibrionota</taxon>
        <taxon>Bacteriovoracia</taxon>
        <taxon>Bacteriovoracales</taxon>
        <taxon>Bacteriovoracaceae</taxon>
        <taxon>Bacteriovorax</taxon>
    </lineage>
</organism>
<dbReference type="EMBL" id="JAYGJQ010000001">
    <property type="protein sequence ID" value="MEA9354878.1"/>
    <property type="molecule type" value="Genomic_DNA"/>
</dbReference>
<gene>
    <name evidence="2" type="ORF">SHI21_01605</name>
</gene>
<comment type="caution">
    <text evidence="2">The sequence shown here is derived from an EMBL/GenBank/DDBJ whole genome shotgun (WGS) entry which is preliminary data.</text>
</comment>
<sequence length="438" mass="49210">MNKKLMVINICALLLTSCGSVTSRVPAQVEDNTCLGVAHHFLPKDTTSFEDSKKLLKEKLALDLTDDQIADYFKYFQITDLNEKNADTLRSLFIYTSVDPDLRLNLLHDFSMINMGKNEKTKNWKQFQHHKAKVDAKKVKMIAKGGDDVFGKSELYEKLYYSCKTQVKAAPSAADYKQAKRLTYALAAGALGSNIVTYTYVHRDEEKNSKWYSELGFSLAITAGLSFTSGKFILANPNMTPWSVKMPMAYVTNMVTDAAITGGVYGSLFKAKNSDLEEKVNDLLSKPEKRAEVEELVKIANEKDLFEKYSKESAALLIDKKTNKPVNVKDFDREITIDDIDLDQSREMFMEALADKMYQENAGPLSTGSVAGDRYSFHRLYNLFSAPSNIALSIMMYNQLCMTTNPNAGFLRAVGIYLGGSIIMDATYFETKKDLINQ</sequence>
<reference evidence="2 3" key="1">
    <citation type="submission" date="2023-11" db="EMBL/GenBank/DDBJ databases">
        <title>A Novel Polar Bacteriovorax (B. antarcticus) Isolated from the Biocrust in Antarctica.</title>
        <authorList>
            <person name="Mun W."/>
            <person name="Choi S.Y."/>
            <person name="Mitchell R.J."/>
        </authorList>
    </citation>
    <scope>NUCLEOTIDE SEQUENCE [LARGE SCALE GENOMIC DNA]</scope>
    <source>
        <strain evidence="2 3">PP10</strain>
    </source>
</reference>
<proteinExistence type="predicted"/>
<dbReference type="PROSITE" id="PS51257">
    <property type="entry name" value="PROKAR_LIPOPROTEIN"/>
    <property type="match status" value="1"/>
</dbReference>
<evidence type="ECO:0008006" key="4">
    <source>
        <dbReference type="Google" id="ProtNLM"/>
    </source>
</evidence>
<dbReference type="RefSeq" id="WP_323574372.1">
    <property type="nucleotide sequence ID" value="NZ_JAYGJQ010000001.1"/>
</dbReference>
<evidence type="ECO:0000313" key="2">
    <source>
        <dbReference type="EMBL" id="MEA9354878.1"/>
    </source>
</evidence>
<evidence type="ECO:0000313" key="3">
    <source>
        <dbReference type="Proteomes" id="UP001302274"/>
    </source>
</evidence>
<accession>A0ABU5VR40</accession>
<evidence type="ECO:0000256" key="1">
    <source>
        <dbReference type="SAM" id="SignalP"/>
    </source>
</evidence>